<evidence type="ECO:0000313" key="2">
    <source>
        <dbReference type="EMBL" id="KFI81928.1"/>
    </source>
</evidence>
<gene>
    <name evidence="2" type="ORF">BPSY_0776</name>
</gene>
<dbReference type="GeneID" id="98299981"/>
<dbReference type="EMBL" id="JGZI01000009">
    <property type="protein sequence ID" value="KFI81928.1"/>
    <property type="molecule type" value="Genomic_DNA"/>
</dbReference>
<dbReference type="STRING" id="218140.BPSY_0776"/>
<feature type="region of interest" description="Disordered" evidence="1">
    <location>
        <begin position="1"/>
        <end position="20"/>
    </location>
</feature>
<proteinExistence type="predicted"/>
<dbReference type="RefSeq" id="WP_051921685.1">
    <property type="nucleotide sequence ID" value="NZ_JGZI01000009.1"/>
</dbReference>
<sequence>MNEHTQPMNNPIEPRQMTETPRDIDNQRLHLDAFGVEPRAVTAAAEQIGGMVQDAVKTDASRRALEEKLSSVRSRGVEWVRASDLIARGTGRVAGVGIRLHRAVGTQTRRGLASGVGAVSRRVRELPPVSAFGRRGTSSMAAARPEVGMR</sequence>
<name>A0A087CF78_9BIFI</name>
<feature type="region of interest" description="Disordered" evidence="1">
    <location>
        <begin position="131"/>
        <end position="150"/>
    </location>
</feature>
<dbReference type="OrthoDB" id="3732531at2"/>
<accession>A0A087CF78</accession>
<evidence type="ECO:0000256" key="1">
    <source>
        <dbReference type="SAM" id="MobiDB-lite"/>
    </source>
</evidence>
<keyword evidence="3" id="KW-1185">Reference proteome</keyword>
<dbReference type="Proteomes" id="UP000029050">
    <property type="component" value="Unassembled WGS sequence"/>
</dbReference>
<protein>
    <submittedName>
        <fullName evidence="2">Uncharacterized protein</fullName>
    </submittedName>
</protein>
<dbReference type="eggNOG" id="ENOG50330VP">
    <property type="taxonomic scope" value="Bacteria"/>
</dbReference>
<evidence type="ECO:0000313" key="3">
    <source>
        <dbReference type="Proteomes" id="UP000029050"/>
    </source>
</evidence>
<dbReference type="AlphaFoldDB" id="A0A087CF78"/>
<comment type="caution">
    <text evidence="2">The sequence shown here is derived from an EMBL/GenBank/DDBJ whole genome shotgun (WGS) entry which is preliminary data.</text>
</comment>
<organism evidence="2 3">
    <name type="scientific">Bifidobacterium psychraerophilum</name>
    <dbReference type="NCBI Taxonomy" id="218140"/>
    <lineage>
        <taxon>Bacteria</taxon>
        <taxon>Bacillati</taxon>
        <taxon>Actinomycetota</taxon>
        <taxon>Actinomycetes</taxon>
        <taxon>Bifidobacteriales</taxon>
        <taxon>Bifidobacteriaceae</taxon>
        <taxon>Bifidobacterium</taxon>
    </lineage>
</organism>
<reference evidence="2 3" key="1">
    <citation type="submission" date="2014-03" db="EMBL/GenBank/DDBJ databases">
        <title>Genomics of Bifidobacteria.</title>
        <authorList>
            <person name="Ventura M."/>
            <person name="Milani C."/>
            <person name="Lugli G.A."/>
        </authorList>
    </citation>
    <scope>NUCLEOTIDE SEQUENCE [LARGE SCALE GENOMIC DNA]</scope>
    <source>
        <strain evidence="2 3">LMG 21775</strain>
    </source>
</reference>